<evidence type="ECO:0000313" key="1">
    <source>
        <dbReference type="EMBL" id="THE66642.1"/>
    </source>
</evidence>
<dbReference type="OrthoDB" id="195634at2157"/>
<protein>
    <submittedName>
        <fullName evidence="1">DUF393 domain-containing protein</fullName>
    </submittedName>
</protein>
<proteinExistence type="predicted"/>
<evidence type="ECO:0000313" key="2">
    <source>
        <dbReference type="Proteomes" id="UP000318864"/>
    </source>
</evidence>
<comment type="caution">
    <text evidence="1">The sequence shown here is derived from an EMBL/GenBank/DDBJ whole genome shotgun (WGS) entry which is preliminary data.</text>
</comment>
<dbReference type="EMBL" id="RBZW01000003">
    <property type="protein sequence ID" value="THE66642.1"/>
    <property type="molecule type" value="Genomic_DNA"/>
</dbReference>
<keyword evidence="2" id="KW-1185">Reference proteome</keyword>
<dbReference type="Proteomes" id="UP000318864">
    <property type="component" value="Unassembled WGS sequence"/>
</dbReference>
<sequence length="132" mass="14896">MRKDASGPGQSYPPRLVFDDVCGFCTWCAVFAAKRGEFELVGFSDLSPDQLARLPDDYEECTHLLTDEAVYSCGEAVEETLARVETPSRLLAQAFRQLPNRETTRESLYREVADRRDVFGRLVSCTPPARQE</sequence>
<dbReference type="RefSeq" id="WP_141462597.1">
    <property type="nucleotide sequence ID" value="NZ_RBZW01000003.1"/>
</dbReference>
<reference evidence="1 2" key="1">
    <citation type="submission" date="2018-10" db="EMBL/GenBank/DDBJ databases">
        <title>Natronolimnobius sp. XQ-INN 246 isolated from Inner Mongolia Autonomous Region of China.</title>
        <authorList>
            <person name="Xue Q."/>
        </authorList>
    </citation>
    <scope>NUCLEOTIDE SEQUENCE [LARGE SCALE GENOMIC DNA]</scope>
    <source>
        <strain evidence="1 2">XQ-INN 246</strain>
    </source>
</reference>
<dbReference type="Pfam" id="PF04134">
    <property type="entry name" value="DCC1-like"/>
    <property type="match status" value="1"/>
</dbReference>
<dbReference type="InterPro" id="IPR007263">
    <property type="entry name" value="DCC1-like"/>
</dbReference>
<dbReference type="GO" id="GO:0015035">
    <property type="term" value="F:protein-disulfide reductase activity"/>
    <property type="evidence" value="ECO:0007669"/>
    <property type="project" value="InterPro"/>
</dbReference>
<gene>
    <name evidence="1" type="ORF">D8Y22_00465</name>
</gene>
<dbReference type="AlphaFoldDB" id="A0A4S3TQI6"/>
<name>A0A4S3TQI6_9EURY</name>
<organism evidence="1 2">
    <name type="scientific">Salinadaptatus halalkaliphilus</name>
    <dbReference type="NCBI Taxonomy" id="2419781"/>
    <lineage>
        <taxon>Archaea</taxon>
        <taxon>Methanobacteriati</taxon>
        <taxon>Methanobacteriota</taxon>
        <taxon>Stenosarchaea group</taxon>
        <taxon>Halobacteria</taxon>
        <taxon>Halobacteriales</taxon>
        <taxon>Natrialbaceae</taxon>
        <taxon>Salinadaptatus</taxon>
    </lineage>
</organism>
<accession>A0A4S3TQI6</accession>